<dbReference type="AlphaFoldDB" id="A0AAE0Y6K7"/>
<accession>A0AAE0Y6K7</accession>
<dbReference type="InterPro" id="IPR038269">
    <property type="entry name" value="SCAN_sf"/>
</dbReference>
<protein>
    <submittedName>
        <fullName evidence="1">Uncharacterized protein</fullName>
    </submittedName>
</protein>
<comment type="caution">
    <text evidence="1">The sequence shown here is derived from an EMBL/GenBank/DDBJ whole genome shotgun (WGS) entry which is preliminary data.</text>
</comment>
<proteinExistence type="predicted"/>
<reference evidence="1" key="1">
    <citation type="journal article" date="2023" name="G3 (Bethesda)">
        <title>A reference genome for the long-term kleptoplast-retaining sea slug Elysia crispata morphotype clarki.</title>
        <authorList>
            <person name="Eastman K.E."/>
            <person name="Pendleton A.L."/>
            <person name="Shaikh M.A."/>
            <person name="Suttiyut T."/>
            <person name="Ogas R."/>
            <person name="Tomko P."/>
            <person name="Gavelis G."/>
            <person name="Widhalm J.R."/>
            <person name="Wisecaver J.H."/>
        </authorList>
    </citation>
    <scope>NUCLEOTIDE SEQUENCE</scope>
    <source>
        <strain evidence="1">ECLA1</strain>
    </source>
</reference>
<dbReference type="Gene3D" id="1.10.4020.10">
    <property type="entry name" value="DNA breaking-rejoining enzymes"/>
    <property type="match status" value="1"/>
</dbReference>
<evidence type="ECO:0000313" key="2">
    <source>
        <dbReference type="Proteomes" id="UP001283361"/>
    </source>
</evidence>
<gene>
    <name evidence="1" type="ORF">RRG08_049674</name>
</gene>
<dbReference type="EMBL" id="JAWDGP010006856">
    <property type="protein sequence ID" value="KAK3734256.1"/>
    <property type="molecule type" value="Genomic_DNA"/>
</dbReference>
<evidence type="ECO:0000313" key="1">
    <source>
        <dbReference type="EMBL" id="KAK3734256.1"/>
    </source>
</evidence>
<dbReference type="SUPFAM" id="SSF47353">
    <property type="entry name" value="Retrovirus capsid dimerization domain-like"/>
    <property type="match status" value="1"/>
</dbReference>
<keyword evidence="2" id="KW-1185">Reference proteome</keyword>
<dbReference type="Proteomes" id="UP001283361">
    <property type="component" value="Unassembled WGS sequence"/>
</dbReference>
<name>A0AAE0Y6K7_9GAST</name>
<organism evidence="1 2">
    <name type="scientific">Elysia crispata</name>
    <name type="common">lettuce slug</name>
    <dbReference type="NCBI Taxonomy" id="231223"/>
    <lineage>
        <taxon>Eukaryota</taxon>
        <taxon>Metazoa</taxon>
        <taxon>Spiralia</taxon>
        <taxon>Lophotrochozoa</taxon>
        <taxon>Mollusca</taxon>
        <taxon>Gastropoda</taxon>
        <taxon>Heterobranchia</taxon>
        <taxon>Euthyneura</taxon>
        <taxon>Panpulmonata</taxon>
        <taxon>Sacoglossa</taxon>
        <taxon>Placobranchoidea</taxon>
        <taxon>Plakobranchidae</taxon>
        <taxon>Elysia</taxon>
    </lineage>
</organism>
<sequence>MKLGEAPQTYDLFVKEQFLDLSPADLSTYLRERRLADLEEVARSVELFLMASKRQLSDRGLVGDKTVDVLRDTGCEGVLVRRRLADDDQLTAKCCLIVRIDNTLLLAENVRIQVKTPYLYGEVEALCIPKAICDLVVGNVMVLGTQMTLI</sequence>